<keyword evidence="4" id="KW-0732">Signal</keyword>
<dbReference type="GO" id="GO:0046103">
    <property type="term" value="P:inosine biosynthetic process"/>
    <property type="evidence" value="ECO:0007669"/>
    <property type="project" value="TreeGrafter"/>
</dbReference>
<comment type="caution">
    <text evidence="7">The sequence shown here is derived from an EMBL/GenBank/DDBJ whole genome shotgun (WGS) entry which is preliminary data.</text>
</comment>
<feature type="chain" id="PRO_5033352890" evidence="4">
    <location>
        <begin position="23"/>
        <end position="485"/>
    </location>
</feature>
<evidence type="ECO:0000259" key="5">
    <source>
        <dbReference type="Pfam" id="PF00962"/>
    </source>
</evidence>
<evidence type="ECO:0000256" key="1">
    <source>
        <dbReference type="ARBA" id="ARBA00001947"/>
    </source>
</evidence>
<dbReference type="AlphaFoldDB" id="A0A358DUX9"/>
<dbReference type="PANTHER" id="PTHR11409">
    <property type="entry name" value="ADENOSINE DEAMINASE"/>
    <property type="match status" value="1"/>
</dbReference>
<dbReference type="InterPro" id="IPR006330">
    <property type="entry name" value="Ado/ade_deaminase"/>
</dbReference>
<organism evidence="7 9">
    <name type="scientific">Alteromonas australica</name>
    <dbReference type="NCBI Taxonomy" id="589873"/>
    <lineage>
        <taxon>Bacteria</taxon>
        <taxon>Pseudomonadati</taxon>
        <taxon>Pseudomonadota</taxon>
        <taxon>Gammaproteobacteria</taxon>
        <taxon>Alteromonadales</taxon>
        <taxon>Alteromonadaceae</taxon>
        <taxon>Alteromonas/Salinimonas group</taxon>
        <taxon>Alteromonas</taxon>
    </lineage>
</organism>
<dbReference type="Proteomes" id="UP000263517">
    <property type="component" value="Unassembled WGS sequence"/>
</dbReference>
<protein>
    <submittedName>
        <fullName evidence="7">Adenosine deaminase</fullName>
    </submittedName>
</protein>
<feature type="domain" description="Adenosine deaminase" evidence="5">
    <location>
        <begin position="183"/>
        <end position="445"/>
    </location>
</feature>
<proteinExistence type="predicted"/>
<feature type="signal peptide" evidence="4">
    <location>
        <begin position="1"/>
        <end position="22"/>
    </location>
</feature>
<reference evidence="8 9" key="1">
    <citation type="journal article" date="2018" name="Nat. Biotechnol.">
        <title>A standardized bacterial taxonomy based on genome phylogeny substantially revises the tree of life.</title>
        <authorList>
            <person name="Parks D.H."/>
            <person name="Chuvochina M."/>
            <person name="Waite D.W."/>
            <person name="Rinke C."/>
            <person name="Skarshewski A."/>
            <person name="Chaumeil P.A."/>
            <person name="Hugenholtz P."/>
        </authorList>
    </citation>
    <scope>NUCLEOTIDE SEQUENCE [LARGE SCALE GENOMIC DNA]</scope>
    <source>
        <strain evidence="7">UBA11621</strain>
        <strain evidence="6">UBA11978</strain>
    </source>
</reference>
<dbReference type="InterPro" id="IPR001365">
    <property type="entry name" value="A_deaminase_dom"/>
</dbReference>
<dbReference type="SUPFAM" id="SSF51556">
    <property type="entry name" value="Metallo-dependent hydrolases"/>
    <property type="match status" value="1"/>
</dbReference>
<keyword evidence="3" id="KW-0378">Hydrolase</keyword>
<evidence type="ECO:0000256" key="3">
    <source>
        <dbReference type="ARBA" id="ARBA00022801"/>
    </source>
</evidence>
<dbReference type="EMBL" id="DNAN01000153">
    <property type="protein sequence ID" value="HAW74985.1"/>
    <property type="molecule type" value="Genomic_DNA"/>
</dbReference>
<comment type="cofactor">
    <cofactor evidence="1">
        <name>Zn(2+)</name>
        <dbReference type="ChEBI" id="CHEBI:29105"/>
    </cofactor>
</comment>
<dbReference type="EMBL" id="DONK01000034">
    <property type="protein sequence ID" value="HBU50081.1"/>
    <property type="molecule type" value="Genomic_DNA"/>
</dbReference>
<evidence type="ECO:0000256" key="2">
    <source>
        <dbReference type="ARBA" id="ARBA00022723"/>
    </source>
</evidence>
<name>A0A358DUX9_9ALTE</name>
<evidence type="ECO:0000313" key="9">
    <source>
        <dbReference type="Proteomes" id="UP000264779"/>
    </source>
</evidence>
<evidence type="ECO:0000313" key="6">
    <source>
        <dbReference type="EMBL" id="HAW74985.1"/>
    </source>
</evidence>
<dbReference type="Gene3D" id="3.20.20.140">
    <property type="entry name" value="Metal-dependent hydrolases"/>
    <property type="match status" value="1"/>
</dbReference>
<keyword evidence="2" id="KW-0479">Metal-binding</keyword>
<accession>A0A358DUX9</accession>
<dbReference type="InterPro" id="IPR032466">
    <property type="entry name" value="Metal_Hydrolase"/>
</dbReference>
<sequence>MLFTRFFLFCAASFFFSFHLFANTLSHPVSMDSWFSEFKRNASPSELYQFVHSLPKGGDLHHHLSGSGYGQWWYDIASSAEKNGGYTYYTRVSDKGCTAFGDNAFDFETPHFLFHTIAQPTWQGLTQCQQKEYVALAKLDHNQRLGFINSIQLDKPHEGRDEFFERHWQRLNELTANPVLMAKILLLNMQAYQKEHLYYLETQVNIRNKMYPDGSLYTPEDALAVFTDMLNSAEAKATGVTVRFQYALVRFTPNTDEQLKWIYAFVDQHRDWYVGINLVGREDDPKGHPTRFKKVLRQLRAQYPKINLAFHAGESESPNENIKDTLLLGVDRIGHGINLLSDDDTYLLMRNNRYLIETNLISNLKLEYIERFSEHPFPQYLRTGVPTALSTDDKGMWNSSLTDEYYVAVTQFNLSWTELRQLSENSLAYSFLQPNDKAQHLQKLSDALDIFERNSVMQRGTKTKPRYSPFICQFEPVLCTERNSQ</sequence>
<dbReference type="GO" id="GO:0004000">
    <property type="term" value="F:adenosine deaminase activity"/>
    <property type="evidence" value="ECO:0007669"/>
    <property type="project" value="TreeGrafter"/>
</dbReference>
<dbReference type="RefSeq" id="WP_052806628.1">
    <property type="nucleotide sequence ID" value="NZ_CALBIY010000022.1"/>
</dbReference>
<dbReference type="Pfam" id="PF00962">
    <property type="entry name" value="A_deaminase"/>
    <property type="match status" value="1"/>
</dbReference>
<dbReference type="OrthoDB" id="105475at2"/>
<dbReference type="PANTHER" id="PTHR11409:SF39">
    <property type="entry name" value="ADENOSINE DEAMINASE 2"/>
    <property type="match status" value="1"/>
</dbReference>
<dbReference type="GO" id="GO:0046872">
    <property type="term" value="F:metal ion binding"/>
    <property type="evidence" value="ECO:0007669"/>
    <property type="project" value="UniProtKB-KW"/>
</dbReference>
<gene>
    <name evidence="6" type="ORF">DCW74_04525</name>
    <name evidence="7" type="ORF">DEB45_02375</name>
</gene>
<evidence type="ECO:0000256" key="4">
    <source>
        <dbReference type="SAM" id="SignalP"/>
    </source>
</evidence>
<evidence type="ECO:0000313" key="7">
    <source>
        <dbReference type="EMBL" id="HBU50081.1"/>
    </source>
</evidence>
<evidence type="ECO:0000313" key="8">
    <source>
        <dbReference type="Proteomes" id="UP000263517"/>
    </source>
</evidence>
<dbReference type="GO" id="GO:0006154">
    <property type="term" value="P:adenosine catabolic process"/>
    <property type="evidence" value="ECO:0007669"/>
    <property type="project" value="TreeGrafter"/>
</dbReference>
<dbReference type="Proteomes" id="UP000264779">
    <property type="component" value="Unassembled WGS sequence"/>
</dbReference>